<keyword evidence="2" id="KW-1185">Reference proteome</keyword>
<reference evidence="1 2" key="1">
    <citation type="submission" date="2023-05" db="EMBL/GenBank/DDBJ databases">
        <title>[ruminococcus] sp. nov., isolated from a pig farm feces dump.</title>
        <authorList>
            <person name="Chang Y.-H."/>
        </authorList>
    </citation>
    <scope>NUCLEOTIDE SEQUENCE [LARGE SCALE GENOMIC DNA]</scope>
    <source>
        <strain evidence="1 2">YH-rum2234</strain>
    </source>
</reference>
<dbReference type="EMBL" id="JASGBQ010000005">
    <property type="protein sequence ID" value="MDI9241916.1"/>
    <property type="molecule type" value="Genomic_DNA"/>
</dbReference>
<organism evidence="1 2">
    <name type="scientific">Fusibacillus kribbianus</name>
    <dbReference type="NCBI Taxonomy" id="3044208"/>
    <lineage>
        <taxon>Bacteria</taxon>
        <taxon>Bacillati</taxon>
        <taxon>Bacillota</taxon>
        <taxon>Clostridia</taxon>
        <taxon>Lachnospirales</taxon>
        <taxon>Lachnospiraceae</taxon>
        <taxon>Fusibacillus</taxon>
    </lineage>
</organism>
<comment type="caution">
    <text evidence="1">The sequence shown here is derived from an EMBL/GenBank/DDBJ whole genome shotgun (WGS) entry which is preliminary data.</text>
</comment>
<gene>
    <name evidence="1" type="ORF">QJ036_05410</name>
</gene>
<dbReference type="Proteomes" id="UP001300383">
    <property type="component" value="Unassembled WGS sequence"/>
</dbReference>
<proteinExistence type="predicted"/>
<sequence length="200" mass="23110">MKKTIEKKLTANEFTNVADISGSCLETKDGYLIAYLRIYPFNLDLITIEEKRAKTNTLAAAFQDGRGDFAYVSYPREIDLEKYNVHLKQLYESEIVSVGRKRILAEMIRESSDLVLSGENFEHQHFLKIWTRKRKDKSRSEIELMQRAGELKNCFSRAGIKTEILTEMEIIKLCNLFGNALQATYEHVDDSSYLPISVIR</sequence>
<protein>
    <submittedName>
        <fullName evidence="1">Uncharacterized protein</fullName>
    </submittedName>
</protein>
<dbReference type="RefSeq" id="WP_283230418.1">
    <property type="nucleotide sequence ID" value="NZ_JASGBQ010000005.1"/>
</dbReference>
<accession>A0AAP4EYK5</accession>
<evidence type="ECO:0000313" key="2">
    <source>
        <dbReference type="Proteomes" id="UP001300383"/>
    </source>
</evidence>
<evidence type="ECO:0000313" key="1">
    <source>
        <dbReference type="EMBL" id="MDI9241916.1"/>
    </source>
</evidence>
<dbReference type="AlphaFoldDB" id="A0AAP4EYK5"/>
<name>A0AAP4EYK5_9FIRM</name>